<dbReference type="GeneID" id="6015046"/>
<evidence type="ECO:0000313" key="3">
    <source>
        <dbReference type="Proteomes" id="UP000001861"/>
    </source>
</evidence>
<evidence type="ECO:0000313" key="2">
    <source>
        <dbReference type="EMBL" id="EAU83391.2"/>
    </source>
</evidence>
<protein>
    <submittedName>
        <fullName evidence="2">Uncharacterized protein</fullName>
    </submittedName>
</protein>
<feature type="region of interest" description="Disordered" evidence="1">
    <location>
        <begin position="197"/>
        <end position="288"/>
    </location>
</feature>
<dbReference type="RefSeq" id="XP_001838457.2">
    <property type="nucleotide sequence ID" value="XM_001838405.2"/>
</dbReference>
<accession>A8P329</accession>
<comment type="caution">
    <text evidence="2">The sequence shown here is derived from an EMBL/GenBank/DDBJ whole genome shotgun (WGS) entry which is preliminary data.</text>
</comment>
<feature type="compositionally biased region" description="Polar residues" evidence="1">
    <location>
        <begin position="252"/>
        <end position="263"/>
    </location>
</feature>
<organism evidence="2 3">
    <name type="scientific">Coprinopsis cinerea (strain Okayama-7 / 130 / ATCC MYA-4618 / FGSC 9003)</name>
    <name type="common">Inky cap fungus</name>
    <name type="synonym">Hormographiella aspergillata</name>
    <dbReference type="NCBI Taxonomy" id="240176"/>
    <lineage>
        <taxon>Eukaryota</taxon>
        <taxon>Fungi</taxon>
        <taxon>Dikarya</taxon>
        <taxon>Basidiomycota</taxon>
        <taxon>Agaricomycotina</taxon>
        <taxon>Agaricomycetes</taxon>
        <taxon>Agaricomycetidae</taxon>
        <taxon>Agaricales</taxon>
        <taxon>Agaricineae</taxon>
        <taxon>Psathyrellaceae</taxon>
        <taxon>Coprinopsis</taxon>
    </lineage>
</organism>
<reference evidence="2 3" key="1">
    <citation type="journal article" date="2010" name="Proc. Natl. Acad. Sci. U.S.A.">
        <title>Insights into evolution of multicellular fungi from the assembled chromosomes of the mushroom Coprinopsis cinerea (Coprinus cinereus).</title>
        <authorList>
            <person name="Stajich J.E."/>
            <person name="Wilke S.K."/>
            <person name="Ahren D."/>
            <person name="Au C.H."/>
            <person name="Birren B.W."/>
            <person name="Borodovsky M."/>
            <person name="Burns C."/>
            <person name="Canback B."/>
            <person name="Casselton L.A."/>
            <person name="Cheng C.K."/>
            <person name="Deng J."/>
            <person name="Dietrich F.S."/>
            <person name="Fargo D.C."/>
            <person name="Farman M.L."/>
            <person name="Gathman A.C."/>
            <person name="Goldberg J."/>
            <person name="Guigo R."/>
            <person name="Hoegger P.J."/>
            <person name="Hooker J.B."/>
            <person name="Huggins A."/>
            <person name="James T.Y."/>
            <person name="Kamada T."/>
            <person name="Kilaru S."/>
            <person name="Kodira C."/>
            <person name="Kues U."/>
            <person name="Kupfer D."/>
            <person name="Kwan H.S."/>
            <person name="Lomsadze A."/>
            <person name="Li W."/>
            <person name="Lilly W.W."/>
            <person name="Ma L.J."/>
            <person name="Mackey A.J."/>
            <person name="Manning G."/>
            <person name="Martin F."/>
            <person name="Muraguchi H."/>
            <person name="Natvig D.O."/>
            <person name="Palmerini H."/>
            <person name="Ramesh M.A."/>
            <person name="Rehmeyer C.J."/>
            <person name="Roe B.A."/>
            <person name="Shenoy N."/>
            <person name="Stanke M."/>
            <person name="Ter-Hovhannisyan V."/>
            <person name="Tunlid A."/>
            <person name="Velagapudi R."/>
            <person name="Vision T.J."/>
            <person name="Zeng Q."/>
            <person name="Zolan M.E."/>
            <person name="Pukkila P.J."/>
        </authorList>
    </citation>
    <scope>NUCLEOTIDE SEQUENCE [LARGE SCALE GENOMIC DNA]</scope>
    <source>
        <strain evidence="3">Okayama-7 / 130 / ATCC MYA-4618 / FGSC 9003</strain>
    </source>
</reference>
<feature type="region of interest" description="Disordered" evidence="1">
    <location>
        <begin position="145"/>
        <end position="181"/>
    </location>
</feature>
<dbReference type="AlphaFoldDB" id="A8P329"/>
<evidence type="ECO:0000256" key="1">
    <source>
        <dbReference type="SAM" id="MobiDB-lite"/>
    </source>
</evidence>
<gene>
    <name evidence="2" type="ORF">CC1G_09085</name>
</gene>
<dbReference type="Proteomes" id="UP000001861">
    <property type="component" value="Unassembled WGS sequence"/>
</dbReference>
<sequence>MSVVRTRHGSLNLPRFSSPLSLPPIAEEEEPPPHVPVPYIVTDPRRSLDLGTVNPILHGPLLQTHSKSSSFPSKSLRRSRPFVLSELPPLEVRISSLQELKESRIQLASFIDFGGPDSEESESEDEIFPTPVITYHAPIFRSTAKDRPLVDSPPPLATPERPTCATRPSPLAVTLPPPKPPTDVRTILVQMKAHSRAVSVSQSQNGDSRVSIGADKFNFAVPPPTRPLRTQPRPRRPSTITTSSTRQSSPSVVTDRTTVTRYSDASGGSGNTTLVGGQGGERWRGDDAIGGEGGYPYLRLPLWKPSNSVADSIPSVSLVSSTILEERSSFHKLYLDLEGG</sequence>
<feature type="compositionally biased region" description="Polar residues" evidence="1">
    <location>
        <begin position="198"/>
        <end position="208"/>
    </location>
</feature>
<keyword evidence="3" id="KW-1185">Reference proteome</keyword>
<dbReference type="InParanoid" id="A8P329"/>
<dbReference type="KEGG" id="cci:CC1G_09085"/>
<dbReference type="HOGENOM" id="CLU_816399_0_0_1"/>
<dbReference type="EMBL" id="AACS02000004">
    <property type="protein sequence ID" value="EAU83391.2"/>
    <property type="molecule type" value="Genomic_DNA"/>
</dbReference>
<proteinExistence type="predicted"/>
<dbReference type="VEuPathDB" id="FungiDB:CC1G_09085"/>
<name>A8P329_COPC7</name>
<feature type="compositionally biased region" description="Low complexity" evidence="1">
    <location>
        <begin position="227"/>
        <end position="251"/>
    </location>
</feature>